<keyword evidence="2" id="KW-0812">Transmembrane</keyword>
<dbReference type="Proteomes" id="UP000018050">
    <property type="component" value="Unassembled WGS sequence"/>
</dbReference>
<dbReference type="GeneID" id="25273376"/>
<accession>U6GWB6</accession>
<name>U6GWB6_EIMAC</name>
<feature type="region of interest" description="Disordered" evidence="1">
    <location>
        <begin position="59"/>
        <end position="93"/>
    </location>
</feature>
<feature type="region of interest" description="Disordered" evidence="1">
    <location>
        <begin position="191"/>
        <end position="231"/>
    </location>
</feature>
<keyword evidence="2" id="KW-1133">Transmembrane helix</keyword>
<gene>
    <name evidence="3" type="ORF">EAH_00053060</name>
</gene>
<feature type="region of interest" description="Disordered" evidence="1">
    <location>
        <begin position="1"/>
        <end position="47"/>
    </location>
</feature>
<evidence type="ECO:0000313" key="3">
    <source>
        <dbReference type="EMBL" id="CDI84495.1"/>
    </source>
</evidence>
<feature type="compositionally biased region" description="Basic and acidic residues" evidence="1">
    <location>
        <begin position="1"/>
        <end position="14"/>
    </location>
</feature>
<feature type="compositionally biased region" description="Basic and acidic residues" evidence="1">
    <location>
        <begin position="214"/>
        <end position="230"/>
    </location>
</feature>
<evidence type="ECO:0008006" key="5">
    <source>
        <dbReference type="Google" id="ProtNLM"/>
    </source>
</evidence>
<feature type="transmembrane region" description="Helical" evidence="2">
    <location>
        <begin position="140"/>
        <end position="159"/>
    </location>
</feature>
<dbReference type="AlphaFoldDB" id="U6GWB6"/>
<keyword evidence="4" id="KW-1185">Reference proteome</keyword>
<proteinExistence type="predicted"/>
<sequence>MERFLWSQVDHRSDGINAETGDKSLQAGPLAHTGVSEPSYAPGSPTTWETYTAVHDTTLSSQVSSDSSEDADSWGRAQKGNEGGGPKHTIEEVGGPEAVVEKVGGDTEAEVVVTPEGDREAAVVELGGASKRPSGKRISLRWSLSLIAFVTLLVGLMTFKKQQAQLPTGHKEEAAAALVAAAKAAAVGKRRDRSSLFTSQHSSYDPKRRKGKKTEKGGGVDANTKDLFDKETEEALMSTLDELERILQEEETDFSSP</sequence>
<reference evidence="3" key="1">
    <citation type="submission" date="2013-10" db="EMBL/GenBank/DDBJ databases">
        <title>Genomic analysis of the causative agents of coccidiosis in chickens.</title>
        <authorList>
            <person name="Reid A.J."/>
            <person name="Blake D."/>
            <person name="Billington K."/>
            <person name="Browne H."/>
            <person name="Dunn M."/>
            <person name="Hung S."/>
            <person name="Kawahara F."/>
            <person name="Miranda-Saavedra D."/>
            <person name="Mourier T."/>
            <person name="Nagra H."/>
            <person name="Otto T.D."/>
            <person name="Rawlings N."/>
            <person name="Sanchez A."/>
            <person name="Sanders M."/>
            <person name="Subramaniam C."/>
            <person name="Tay Y."/>
            <person name="Dear P."/>
            <person name="Doerig C."/>
            <person name="Gruber A."/>
            <person name="Parkinson J."/>
            <person name="Shirley M."/>
            <person name="Wan K.L."/>
            <person name="Berriman M."/>
            <person name="Tomley F."/>
            <person name="Pain A."/>
        </authorList>
    </citation>
    <scope>NUCLEOTIDE SEQUENCE [LARGE SCALE GENOMIC DNA]</scope>
    <source>
        <strain evidence="3">Houghton</strain>
    </source>
</reference>
<dbReference type="VEuPathDB" id="ToxoDB:EAH_00053060"/>
<evidence type="ECO:0000256" key="1">
    <source>
        <dbReference type="SAM" id="MobiDB-lite"/>
    </source>
</evidence>
<evidence type="ECO:0000313" key="4">
    <source>
        <dbReference type="Proteomes" id="UP000018050"/>
    </source>
</evidence>
<reference evidence="3" key="2">
    <citation type="submission" date="2013-10" db="EMBL/GenBank/DDBJ databases">
        <authorList>
            <person name="Aslett M."/>
        </authorList>
    </citation>
    <scope>NUCLEOTIDE SEQUENCE [LARGE SCALE GENOMIC DNA]</scope>
    <source>
        <strain evidence="3">Houghton</strain>
    </source>
</reference>
<organism evidence="3 4">
    <name type="scientific">Eimeria acervulina</name>
    <name type="common">Coccidian parasite</name>
    <dbReference type="NCBI Taxonomy" id="5801"/>
    <lineage>
        <taxon>Eukaryota</taxon>
        <taxon>Sar</taxon>
        <taxon>Alveolata</taxon>
        <taxon>Apicomplexa</taxon>
        <taxon>Conoidasida</taxon>
        <taxon>Coccidia</taxon>
        <taxon>Eucoccidiorida</taxon>
        <taxon>Eimeriorina</taxon>
        <taxon>Eimeriidae</taxon>
        <taxon>Eimeria</taxon>
    </lineage>
</organism>
<protein>
    <recommendedName>
        <fullName evidence="5">Transmembrane protein</fullName>
    </recommendedName>
</protein>
<dbReference type="RefSeq" id="XP_013246548.1">
    <property type="nucleotide sequence ID" value="XM_013391094.1"/>
</dbReference>
<evidence type="ECO:0000256" key="2">
    <source>
        <dbReference type="SAM" id="Phobius"/>
    </source>
</evidence>
<keyword evidence="2" id="KW-0472">Membrane</keyword>
<dbReference type="EMBL" id="HG673699">
    <property type="protein sequence ID" value="CDI84495.1"/>
    <property type="molecule type" value="Genomic_DNA"/>
</dbReference>